<accession>A0A9E7ZJW6</accession>
<evidence type="ECO:0000256" key="4">
    <source>
        <dbReference type="ARBA" id="ARBA00022475"/>
    </source>
</evidence>
<dbReference type="InterPro" id="IPR043429">
    <property type="entry name" value="ArtM/GltK/GlnP/TcyL/YhdX-like"/>
</dbReference>
<proteinExistence type="inferred from homology"/>
<feature type="transmembrane region" description="Helical" evidence="9">
    <location>
        <begin position="348"/>
        <end position="367"/>
    </location>
</feature>
<sequence length="377" mass="39352">MAASSREAGKSFLRRHGIEYGVYVASACIVAALAVMAIFTLRARGIHAGFGFLWDTAGFDISFGLIPYDATKTYARAFLTGLLNTLVVSAVAIGLATCLGLGLAIARLSEDPPLRALATVVTELVRNTPLLLQLFVWYFMVFGALPPVRQSLRLGSFALLNNRGIVVAAPGLNAAGVACLAAGVIAILVAAATPRLPGGFLRKSTVRSALAIAAVLLLVAAGAFADWDMPVQRGFNVSGGLTLPPEFAALITALAIYAAAFIGEAFRSGFVSVPAGQWEAAQSLGLGRFATLRLVVLPQAIRAALPALGNQFVNVVKASSLAAAVGFPDLMQVFGKTTLNQTGQAVEVIGITMAVYLAISLAISGVVHRSEARRWRT</sequence>
<dbReference type="AlphaFoldDB" id="A0A9E7ZJW6"/>
<evidence type="ECO:0000256" key="7">
    <source>
        <dbReference type="ARBA" id="ARBA00022989"/>
    </source>
</evidence>
<keyword evidence="5 9" id="KW-0812">Transmembrane</keyword>
<evidence type="ECO:0000256" key="6">
    <source>
        <dbReference type="ARBA" id="ARBA00022970"/>
    </source>
</evidence>
<evidence type="ECO:0000313" key="11">
    <source>
        <dbReference type="EMBL" id="UZF87195.1"/>
    </source>
</evidence>
<dbReference type="GO" id="GO:0043190">
    <property type="term" value="C:ATP-binding cassette (ABC) transporter complex"/>
    <property type="evidence" value="ECO:0007669"/>
    <property type="project" value="InterPro"/>
</dbReference>
<dbReference type="CDD" id="cd06261">
    <property type="entry name" value="TM_PBP2"/>
    <property type="match status" value="1"/>
</dbReference>
<comment type="subcellular location">
    <subcellularLocation>
        <location evidence="1">Cell inner membrane</location>
        <topology evidence="1">Multi-pass membrane protein</topology>
    </subcellularLocation>
    <subcellularLocation>
        <location evidence="9">Cell membrane</location>
        <topology evidence="9">Multi-pass membrane protein</topology>
    </subcellularLocation>
</comment>
<evidence type="ECO:0000259" key="10">
    <source>
        <dbReference type="PROSITE" id="PS50928"/>
    </source>
</evidence>
<feature type="transmembrane region" description="Helical" evidence="9">
    <location>
        <begin position="127"/>
        <end position="145"/>
    </location>
</feature>
<keyword evidence="3 9" id="KW-0813">Transport</keyword>
<keyword evidence="4" id="KW-1003">Cell membrane</keyword>
<feature type="transmembrane region" description="Helical" evidence="9">
    <location>
        <begin position="165"/>
        <end position="193"/>
    </location>
</feature>
<organism evidence="11">
    <name type="scientific">Bosea sp. NBC_00436</name>
    <dbReference type="NCBI Taxonomy" id="2969620"/>
    <lineage>
        <taxon>Bacteria</taxon>
        <taxon>Pseudomonadati</taxon>
        <taxon>Pseudomonadota</taxon>
        <taxon>Alphaproteobacteria</taxon>
        <taxon>Hyphomicrobiales</taxon>
        <taxon>Boseaceae</taxon>
        <taxon>Bosea</taxon>
    </lineage>
</organism>
<gene>
    <name evidence="11" type="ORF">NWE54_26190</name>
</gene>
<evidence type="ECO:0000256" key="9">
    <source>
        <dbReference type="RuleBase" id="RU363032"/>
    </source>
</evidence>
<evidence type="ECO:0000256" key="5">
    <source>
        <dbReference type="ARBA" id="ARBA00022692"/>
    </source>
</evidence>
<dbReference type="InterPro" id="IPR035906">
    <property type="entry name" value="MetI-like_sf"/>
</dbReference>
<dbReference type="Pfam" id="PF00528">
    <property type="entry name" value="BPD_transp_1"/>
    <property type="match status" value="1"/>
</dbReference>
<evidence type="ECO:0000256" key="8">
    <source>
        <dbReference type="ARBA" id="ARBA00023136"/>
    </source>
</evidence>
<reference evidence="11" key="1">
    <citation type="submission" date="2022-08" db="EMBL/GenBank/DDBJ databases">
        <title>Complete Genome Sequences of 2 Bosea sp. soil isolates.</title>
        <authorList>
            <person name="Alvarez Arevalo M."/>
            <person name="Sterndorff E.B."/>
            <person name="Faurdal D."/>
            <person name="Joergensen T.S."/>
            <person name="Weber T."/>
        </authorList>
    </citation>
    <scope>NUCLEOTIDE SEQUENCE</scope>
    <source>
        <strain evidence="11">NBC_00436</strain>
    </source>
</reference>
<comment type="similarity">
    <text evidence="2">Belongs to the binding-protein-dependent transport system permease family. HisMQ subfamily.</text>
</comment>
<dbReference type="PROSITE" id="PS50928">
    <property type="entry name" value="ABC_TM1"/>
    <property type="match status" value="1"/>
</dbReference>
<dbReference type="SUPFAM" id="SSF161098">
    <property type="entry name" value="MetI-like"/>
    <property type="match status" value="2"/>
</dbReference>
<evidence type="ECO:0000256" key="2">
    <source>
        <dbReference type="ARBA" id="ARBA00010072"/>
    </source>
</evidence>
<keyword evidence="6" id="KW-0029">Amino-acid transport</keyword>
<keyword evidence="8 9" id="KW-0472">Membrane</keyword>
<dbReference type="PANTHER" id="PTHR30614:SF37">
    <property type="entry name" value="AMINO-ACID ABC TRANSPORTER PERMEASE PROTEIN YHDX-RELATED"/>
    <property type="match status" value="1"/>
</dbReference>
<evidence type="ECO:0000256" key="1">
    <source>
        <dbReference type="ARBA" id="ARBA00004429"/>
    </source>
</evidence>
<dbReference type="GO" id="GO:0022857">
    <property type="term" value="F:transmembrane transporter activity"/>
    <property type="evidence" value="ECO:0007669"/>
    <property type="project" value="InterPro"/>
</dbReference>
<feature type="transmembrane region" description="Helical" evidence="9">
    <location>
        <begin position="247"/>
        <end position="266"/>
    </location>
</feature>
<feature type="transmembrane region" description="Helical" evidence="9">
    <location>
        <begin position="205"/>
        <end position="227"/>
    </location>
</feature>
<dbReference type="InterPro" id="IPR000515">
    <property type="entry name" value="MetI-like"/>
</dbReference>
<dbReference type="Gene3D" id="1.10.3720.10">
    <property type="entry name" value="MetI-like"/>
    <property type="match status" value="2"/>
</dbReference>
<dbReference type="InterPro" id="IPR010065">
    <property type="entry name" value="AA_ABC_transptr_permease_3TM"/>
</dbReference>
<keyword evidence="7 9" id="KW-1133">Transmembrane helix</keyword>
<name>A0A9E7ZJW6_9HYPH</name>
<dbReference type="NCBIfam" id="TIGR01726">
    <property type="entry name" value="HEQRo_perm_3TM"/>
    <property type="match status" value="1"/>
</dbReference>
<dbReference type="PANTHER" id="PTHR30614">
    <property type="entry name" value="MEMBRANE COMPONENT OF AMINO ACID ABC TRANSPORTER"/>
    <property type="match status" value="1"/>
</dbReference>
<protein>
    <submittedName>
        <fullName evidence="11">ABC transporter permease subunit</fullName>
    </submittedName>
</protein>
<feature type="domain" description="ABC transmembrane type-1" evidence="10">
    <location>
        <begin position="82"/>
        <end position="367"/>
    </location>
</feature>
<dbReference type="EMBL" id="CP102774">
    <property type="protein sequence ID" value="UZF87195.1"/>
    <property type="molecule type" value="Genomic_DNA"/>
</dbReference>
<feature type="transmembrane region" description="Helical" evidence="9">
    <location>
        <begin position="86"/>
        <end position="106"/>
    </location>
</feature>
<feature type="transmembrane region" description="Helical" evidence="9">
    <location>
        <begin position="20"/>
        <end position="41"/>
    </location>
</feature>
<dbReference type="GO" id="GO:0006865">
    <property type="term" value="P:amino acid transport"/>
    <property type="evidence" value="ECO:0007669"/>
    <property type="project" value="UniProtKB-KW"/>
</dbReference>
<evidence type="ECO:0000256" key="3">
    <source>
        <dbReference type="ARBA" id="ARBA00022448"/>
    </source>
</evidence>